<dbReference type="InterPro" id="IPR003593">
    <property type="entry name" value="AAA+_ATPase"/>
</dbReference>
<dbReference type="EMBL" id="PVWQ01000001">
    <property type="protein sequence ID" value="RDW93390.1"/>
    <property type="molecule type" value="Genomic_DNA"/>
</dbReference>
<feature type="compositionally biased region" description="Polar residues" evidence="2">
    <location>
        <begin position="990"/>
        <end position="1005"/>
    </location>
</feature>
<dbReference type="SMART" id="SM00382">
    <property type="entry name" value="AAA"/>
    <property type="match status" value="1"/>
</dbReference>
<keyword evidence="5" id="KW-1185">Reference proteome</keyword>
<dbReference type="STRING" id="1810919.A0A3D8T4C9"/>
<evidence type="ECO:0000313" key="4">
    <source>
        <dbReference type="EMBL" id="RDW93390.1"/>
    </source>
</evidence>
<dbReference type="PANTHER" id="PTHR46411">
    <property type="entry name" value="FAMILY ATPASE, PUTATIVE-RELATED"/>
    <property type="match status" value="1"/>
</dbReference>
<dbReference type="OrthoDB" id="10042665at2759"/>
<dbReference type="RefSeq" id="XP_026608573.1">
    <property type="nucleotide sequence ID" value="XM_026742728.1"/>
</dbReference>
<dbReference type="Pfam" id="PF00004">
    <property type="entry name" value="AAA"/>
    <property type="match status" value="1"/>
</dbReference>
<evidence type="ECO:0000256" key="2">
    <source>
        <dbReference type="SAM" id="MobiDB-lite"/>
    </source>
</evidence>
<dbReference type="InterPro" id="IPR056599">
    <property type="entry name" value="AAA_lid_fung"/>
</dbReference>
<dbReference type="GeneID" id="38111082"/>
<feature type="compositionally biased region" description="Polar residues" evidence="2">
    <location>
        <begin position="1"/>
        <end position="15"/>
    </location>
</feature>
<feature type="domain" description="AAA+ ATPase" evidence="3">
    <location>
        <begin position="616"/>
        <end position="743"/>
    </location>
</feature>
<dbReference type="PANTHER" id="PTHR46411:SF3">
    <property type="entry name" value="AAA+ ATPASE DOMAIN-CONTAINING PROTEIN"/>
    <property type="match status" value="1"/>
</dbReference>
<dbReference type="GO" id="GO:0016887">
    <property type="term" value="F:ATP hydrolysis activity"/>
    <property type="evidence" value="ECO:0007669"/>
    <property type="project" value="InterPro"/>
</dbReference>
<feature type="region of interest" description="Disordered" evidence="2">
    <location>
        <begin position="985"/>
        <end position="1031"/>
    </location>
</feature>
<sequence length="1031" mass="116606">MATLEPTNETPSNGVVANGPATAPGTPLAKDQVEYTRMLEKRLSELENRLLHLELQNKELVSKRVVNGDNVESEIDNTAKSPSDDDAGPEPAQLPIVREIRKLNWINFANRFPDQRDSALIELLMGPPSLEEEYKKDDVFCEKLRLVGAEEAQQLMQTTRERNVIRPGACIQSVRITSIPLSRELLEIFDADENTSSNPLVFSRPFVPLIHYFDEFKKKLIELKSEFGLTEEELEDESGMPPAGEEPLPITVMTFSEKTRADNICLLKDFRYLIQFLEQEILPLADMFDAPGRHKKVCFVDLWHLFRVGEYIYNTDATASFQTNPMSVVTADGDQKLWKLFWKRAFDDKFELKCYRIDHNGEAYVCIPTTFTIEYFKGEKDIADLAVYPLRFAEKKEELIRECQETGQKCKECLDGQFLLHTGWALTPDSQSSLQYIASDVIIDAGEAMKLHLNWKFNSRYPSTDTGDRGYADSSHVMFYWRIKDQKAVSSNTYNSYWIDDWVGRKEKIDYCEKDSFLSYGMKGKEKEYKLRDEDTVLLPRRLFAYVLQERRFVAVDIRNLSRVKKSAGGSFENLVIDPDHMSLLQSLVHSHFTRKKIQDSGFYSVNQDIVHNKGRGLVILLHGVPGVGKTSTAETIAHEWSKPLLPITYGDLGLSPANVEGKLKDVFRLAQLWGCILLLDEADVFLSERKPTDLERNALVSVFLRVLEYYTGILFLTTNRVGNIDEAFRSRIHISLHYPNLGKRETKRIWKLNLDRLKTIEDERATATNQAPLTIDVDGISKFAVQHYNESQQGKGRWNGRQIRNAFLIASALARYEKENPDSKSQPLINLSRYDICARHFKTVADAGSGFDKYLYETKRKTPGEVAFVQGYRNDSVNHKFSQMPNIHYPPAPGQMGGHPNNQGFFPSTPSPIPQGQGHYEGLQIHNAGARQSQTQFAQYGYSPDGSRGQPYQHGHDLNPVASPQMGMAPGGYGQGLSMGMGMGLNSGFNLQQPPVTPSKQPVQGSPGGLQHQDGYSGPTRPGDDDTDSD</sequence>
<dbReference type="CDD" id="cd19481">
    <property type="entry name" value="RecA-like_protease"/>
    <property type="match status" value="1"/>
</dbReference>
<comment type="caution">
    <text evidence="4">The sequence shown here is derived from an EMBL/GenBank/DDBJ whole genome shotgun (WGS) entry which is preliminary data.</text>
</comment>
<evidence type="ECO:0000313" key="5">
    <source>
        <dbReference type="Proteomes" id="UP000256690"/>
    </source>
</evidence>
<evidence type="ECO:0000256" key="1">
    <source>
        <dbReference type="SAM" id="Coils"/>
    </source>
</evidence>
<keyword evidence="1" id="KW-0175">Coiled coil</keyword>
<dbReference type="InterPro" id="IPR027417">
    <property type="entry name" value="P-loop_NTPase"/>
</dbReference>
<evidence type="ECO:0000259" key="3">
    <source>
        <dbReference type="SMART" id="SM00382"/>
    </source>
</evidence>
<dbReference type="InterPro" id="IPR003959">
    <property type="entry name" value="ATPase_AAA_core"/>
</dbReference>
<feature type="region of interest" description="Disordered" evidence="2">
    <location>
        <begin position="1"/>
        <end position="29"/>
    </location>
</feature>
<proteinExistence type="predicted"/>
<dbReference type="Gene3D" id="3.40.50.300">
    <property type="entry name" value="P-loop containing nucleotide triphosphate hydrolases"/>
    <property type="match status" value="1"/>
</dbReference>
<reference evidence="4 5" key="1">
    <citation type="journal article" date="2018" name="IMA Fungus">
        <title>IMA Genome-F 9: Draft genome sequence of Annulohypoxylon stygium, Aspergillus mulundensis, Berkeleyomyces basicola (syn. Thielaviopsis basicola), Ceratocystis smalleyi, two Cercospora beticola strains, Coleophoma cylindrospora, Fusarium fracticaudum, Phialophora cf. hyalina, and Morchella septimelata.</title>
        <authorList>
            <person name="Wingfield B.D."/>
            <person name="Bills G.F."/>
            <person name="Dong Y."/>
            <person name="Huang W."/>
            <person name="Nel W.J."/>
            <person name="Swalarsk-Parry B.S."/>
            <person name="Vaghefi N."/>
            <person name="Wilken P.M."/>
            <person name="An Z."/>
            <person name="de Beer Z.W."/>
            <person name="De Vos L."/>
            <person name="Chen L."/>
            <person name="Duong T.A."/>
            <person name="Gao Y."/>
            <person name="Hammerbacher A."/>
            <person name="Kikkert J.R."/>
            <person name="Li Y."/>
            <person name="Li H."/>
            <person name="Li K."/>
            <person name="Li Q."/>
            <person name="Liu X."/>
            <person name="Ma X."/>
            <person name="Naidoo K."/>
            <person name="Pethybridge S.J."/>
            <person name="Sun J."/>
            <person name="Steenkamp E.T."/>
            <person name="van der Nest M.A."/>
            <person name="van Wyk S."/>
            <person name="Wingfield M.J."/>
            <person name="Xiong C."/>
            <person name="Yue Q."/>
            <person name="Zhang X."/>
        </authorList>
    </citation>
    <scope>NUCLEOTIDE SEQUENCE [LARGE SCALE GENOMIC DNA]</scope>
    <source>
        <strain evidence="4 5">DSM 5745</strain>
    </source>
</reference>
<name>A0A3D8T4C9_9EURO</name>
<dbReference type="Pfam" id="PF23232">
    <property type="entry name" value="AAA_lid_13"/>
    <property type="match status" value="1"/>
</dbReference>
<protein>
    <recommendedName>
        <fullName evidence="3">AAA+ ATPase domain-containing protein</fullName>
    </recommendedName>
</protein>
<feature type="coiled-coil region" evidence="1">
    <location>
        <begin position="36"/>
        <end position="63"/>
    </location>
</feature>
<accession>A0A3D8T4C9</accession>
<dbReference type="AlphaFoldDB" id="A0A3D8T4C9"/>
<dbReference type="Pfam" id="PF22942">
    <property type="entry name" value="DUF7025"/>
    <property type="match status" value="1"/>
</dbReference>
<organism evidence="4 5">
    <name type="scientific">Aspergillus mulundensis</name>
    <dbReference type="NCBI Taxonomy" id="1810919"/>
    <lineage>
        <taxon>Eukaryota</taxon>
        <taxon>Fungi</taxon>
        <taxon>Dikarya</taxon>
        <taxon>Ascomycota</taxon>
        <taxon>Pezizomycotina</taxon>
        <taxon>Eurotiomycetes</taxon>
        <taxon>Eurotiomycetidae</taxon>
        <taxon>Eurotiales</taxon>
        <taxon>Aspergillaceae</taxon>
        <taxon>Aspergillus</taxon>
        <taxon>Aspergillus subgen. Nidulantes</taxon>
    </lineage>
</organism>
<dbReference type="InterPro" id="IPR054289">
    <property type="entry name" value="DUF7025"/>
</dbReference>
<gene>
    <name evidence="4" type="ORF">DSM5745_00712</name>
</gene>
<dbReference type="SUPFAM" id="SSF52540">
    <property type="entry name" value="P-loop containing nucleoside triphosphate hydrolases"/>
    <property type="match status" value="1"/>
</dbReference>
<dbReference type="GO" id="GO:0005524">
    <property type="term" value="F:ATP binding"/>
    <property type="evidence" value="ECO:0007669"/>
    <property type="project" value="InterPro"/>
</dbReference>
<dbReference type="Proteomes" id="UP000256690">
    <property type="component" value="Unassembled WGS sequence"/>
</dbReference>